<dbReference type="PANTHER" id="PTHR41695">
    <property type="entry name" value="1,4-ALPHA-GLUCAN BRANCHING ENZYME RV3031-RELATED"/>
    <property type="match status" value="1"/>
</dbReference>
<reference evidence="9" key="1">
    <citation type="submission" date="2018-03" db="EMBL/GenBank/DDBJ databases">
        <authorList>
            <person name="Zecchin S."/>
        </authorList>
    </citation>
    <scope>NUCLEOTIDE SEQUENCE [LARGE SCALE GENOMIC DNA]</scope>
</reference>
<organism evidence="8 9">
    <name type="scientific">Candidatus Sulfobium mesophilum</name>
    <dbReference type="NCBI Taxonomy" id="2016548"/>
    <lineage>
        <taxon>Bacteria</taxon>
        <taxon>Pseudomonadati</taxon>
        <taxon>Nitrospirota</taxon>
        <taxon>Nitrospiria</taxon>
        <taxon>Nitrospirales</taxon>
        <taxon>Nitrospiraceae</taxon>
        <taxon>Candidatus Sulfobium</taxon>
    </lineage>
</organism>
<dbReference type="SUPFAM" id="SSF88688">
    <property type="entry name" value="Families 57/38 glycoside transferase middle domain"/>
    <property type="match status" value="1"/>
</dbReference>
<feature type="binding site" evidence="4">
    <location>
        <position position="398"/>
    </location>
    <ligand>
        <name>substrate</name>
    </ligand>
</feature>
<comment type="similarity">
    <text evidence="1 5">Belongs to the glycosyl hydrolase 57 family.</text>
</comment>
<dbReference type="SUPFAM" id="SSF88713">
    <property type="entry name" value="Glycoside hydrolase/deacetylase"/>
    <property type="match status" value="1"/>
</dbReference>
<evidence type="ECO:0000313" key="9">
    <source>
        <dbReference type="Proteomes" id="UP000245125"/>
    </source>
</evidence>
<proteinExistence type="inferred from homology"/>
<dbReference type="InterPro" id="IPR011330">
    <property type="entry name" value="Glyco_hydro/deAcase_b/a-brl"/>
</dbReference>
<dbReference type="Pfam" id="PF09210">
    <property type="entry name" value="BE_C"/>
    <property type="match status" value="1"/>
</dbReference>
<evidence type="ECO:0000313" key="8">
    <source>
        <dbReference type="EMBL" id="SPP99971.1"/>
    </source>
</evidence>
<dbReference type="InterPro" id="IPR027291">
    <property type="entry name" value="Glyco_hydro_38_N_sf"/>
</dbReference>
<dbReference type="PANTHER" id="PTHR41695:SF1">
    <property type="entry name" value="1,4-ALPHA-GLUCAN BRANCHING ENZYME TK1436"/>
    <property type="match status" value="1"/>
</dbReference>
<evidence type="ECO:0000256" key="4">
    <source>
        <dbReference type="PIRSR" id="PIRSR640042-2"/>
    </source>
</evidence>
<evidence type="ECO:0000259" key="6">
    <source>
        <dbReference type="Pfam" id="PF03065"/>
    </source>
</evidence>
<dbReference type="InterPro" id="IPR040042">
    <property type="entry name" value="Branching_enz_MT3115-like"/>
</dbReference>
<evidence type="ECO:0000256" key="5">
    <source>
        <dbReference type="RuleBase" id="RU361196"/>
    </source>
</evidence>
<sequence length="521" mass="60840">MVILHAHLPYIRYPEYTSHLEERWLYEAITETYIPLLDILGELLSDGVDFRITLSITPPLTEMLRDKMLICRYEQYLNSLIELAEKEIFRNRRRATMKPLAAMYLRRFNRIRYLFQEVYRRDLVSAFRSLRDSGKIELIASTATHAFLPALITMPHAAEAQIQLGIEHHKKTFGQKPQGMWLPECGFVPELDAVLGKRKVRYIFLESHGLLNSTPESKHSIYAPVRTPSGVIAFSRDIESSRQVWSSVGGYPGDFDYRDFYRDIGFDLDLKYLRPYLPGDVRTFTGFKYYRITGGTGRKQPYVPKQALKKARMHADHFISEKNNQVMFLRKRLRISPVITAAYDAELFGHWWFEGPEWLRSLLEAGQRRKNSFRLITPSEYVYEHREIQSAMPSASSWGDKGYSSTWIHSSNNWIYKHLHKASKLLAHAVSQNMSARGHLKRALNQALRELLLAQSSDWPFMMKTGNAAAFAENKFREHLKNFLQLHKEISSGRIDRTHLLRLEQKNNIFGEIDFRIYAKR</sequence>
<dbReference type="Gene3D" id="3.20.110.10">
    <property type="entry name" value="Glycoside hydrolase 38, N terminal domain"/>
    <property type="match status" value="1"/>
</dbReference>
<protein>
    <recommendedName>
        <fullName evidence="10">Glycoside hydrolase</fullName>
    </recommendedName>
</protein>
<feature type="active site" description="Proton donor" evidence="3">
    <location>
        <position position="344"/>
    </location>
</feature>
<feature type="domain" description="1,4-alpha-glucan branching enzyme C-terminal" evidence="7">
    <location>
        <begin position="418"/>
        <end position="518"/>
    </location>
</feature>
<keyword evidence="9" id="KW-1185">Reference proteome</keyword>
<dbReference type="Gene3D" id="1.20.1430.10">
    <property type="entry name" value="Families 57/38 glycoside transferase, middle domain"/>
    <property type="match status" value="1"/>
</dbReference>
<name>A0A2U3QEW9_9BACT</name>
<feature type="binding site" evidence="4">
    <location>
        <position position="236"/>
    </location>
    <ligand>
        <name>substrate</name>
    </ligand>
</feature>
<feature type="binding site" evidence="4">
    <location>
        <position position="458"/>
    </location>
    <ligand>
        <name>substrate</name>
    </ligand>
</feature>
<dbReference type="AlphaFoldDB" id="A0A2U3QEW9"/>
<evidence type="ECO:0000256" key="2">
    <source>
        <dbReference type="ARBA" id="ARBA00023277"/>
    </source>
</evidence>
<dbReference type="EMBL" id="OUUY01000046">
    <property type="protein sequence ID" value="SPP99971.1"/>
    <property type="molecule type" value="Genomic_DNA"/>
</dbReference>
<dbReference type="InterPro" id="IPR028995">
    <property type="entry name" value="Glyco_hydro_57/38_cen_sf"/>
</dbReference>
<gene>
    <name evidence="8" type="ORF">NBG4_140031</name>
</gene>
<evidence type="ECO:0000259" key="7">
    <source>
        <dbReference type="Pfam" id="PF09210"/>
    </source>
</evidence>
<dbReference type="Pfam" id="PF03065">
    <property type="entry name" value="Glyco_hydro_57"/>
    <property type="match status" value="1"/>
</dbReference>
<dbReference type="Proteomes" id="UP000245125">
    <property type="component" value="Unassembled WGS sequence"/>
</dbReference>
<dbReference type="GO" id="GO:0003844">
    <property type="term" value="F:1,4-alpha-glucan branching enzyme activity"/>
    <property type="evidence" value="ECO:0007669"/>
    <property type="project" value="InterPro"/>
</dbReference>
<feature type="binding site" evidence="4">
    <location>
        <position position="253"/>
    </location>
    <ligand>
        <name>substrate</name>
    </ligand>
</feature>
<dbReference type="CDD" id="cd10792">
    <property type="entry name" value="GH57N_AmyC_like"/>
    <property type="match status" value="1"/>
</dbReference>
<dbReference type="InterPro" id="IPR037090">
    <property type="entry name" value="57_glycoside_trans_central"/>
</dbReference>
<evidence type="ECO:0000256" key="3">
    <source>
        <dbReference type="PIRSR" id="PIRSR640042-1"/>
    </source>
</evidence>
<dbReference type="InterPro" id="IPR015293">
    <property type="entry name" value="BE_C"/>
</dbReference>
<evidence type="ECO:0008006" key="10">
    <source>
        <dbReference type="Google" id="ProtNLM"/>
    </source>
</evidence>
<feature type="domain" description="Glycoside hydrolase family 57 N-terminal" evidence="6">
    <location>
        <begin position="3"/>
        <end position="387"/>
    </location>
</feature>
<dbReference type="InterPro" id="IPR004300">
    <property type="entry name" value="Glyco_hydro_57_N"/>
</dbReference>
<accession>A0A2U3QEW9</accession>
<keyword evidence="2 5" id="KW-0119">Carbohydrate metabolism</keyword>
<dbReference type="GO" id="GO:0030979">
    <property type="term" value="P:alpha-glucan biosynthetic process"/>
    <property type="evidence" value="ECO:0007669"/>
    <property type="project" value="InterPro"/>
</dbReference>
<dbReference type="GO" id="GO:0005576">
    <property type="term" value="C:extracellular region"/>
    <property type="evidence" value="ECO:0007669"/>
    <property type="project" value="TreeGrafter"/>
</dbReference>
<evidence type="ECO:0000256" key="1">
    <source>
        <dbReference type="ARBA" id="ARBA00006821"/>
    </source>
</evidence>
<feature type="active site" description="Nucleophile" evidence="3">
    <location>
        <position position="184"/>
    </location>
</feature>